<dbReference type="Gene3D" id="1.10.10.2910">
    <property type="match status" value="1"/>
</dbReference>
<sequence length="287" mass="30983">MSNEEIARKAAAQFRKEHDLGSAPILSVTQLLERVMNVGVAFVAGAAPGHGMVVDWENKRLVAVGCTDQPMQLRSTLAHELGHLRLGHLDRHMSASREWGTGTPREHQADAFARHFLMPAETVADITQRNEPTLAVLSDLVHSYLVSPADAAVQLRENGVIDQSTCEEWSDIPASSLAAQFGWLTEYKLLAALAQQPRAPQKLLARAIEGYRWGAIGPAAIARLTGRNDYHVLLKELRAAGIIPVETPDITATAPHDTGAELSAEELALLTGESGRTTRELAISTGG</sequence>
<accession>S2VH65</accession>
<dbReference type="HOGENOM" id="CLU_972229_0_0_11"/>
<dbReference type="EMBL" id="AGWM01000012">
    <property type="protein sequence ID" value="EPD26081.1"/>
    <property type="molecule type" value="Genomic_DNA"/>
</dbReference>
<feature type="domain" description="IrrE N-terminal-like" evidence="1">
    <location>
        <begin position="59"/>
        <end position="147"/>
    </location>
</feature>
<evidence type="ECO:0000313" key="2">
    <source>
        <dbReference type="EMBL" id="EPD26081.1"/>
    </source>
</evidence>
<dbReference type="InterPro" id="IPR010359">
    <property type="entry name" value="IrrE_HExxH"/>
</dbReference>
<dbReference type="PANTHER" id="PTHR43236">
    <property type="entry name" value="ANTITOXIN HIGA1"/>
    <property type="match status" value="1"/>
</dbReference>
<reference evidence="2 3" key="1">
    <citation type="submission" date="2013-05" db="EMBL/GenBank/DDBJ databases">
        <title>The Genome Sequence of Actinobaculum schaalii FB123-CNA2.</title>
        <authorList>
            <consortium name="The Broad Institute Genomics Platform"/>
            <person name="Earl A."/>
            <person name="Ward D."/>
            <person name="Feldgarden M."/>
            <person name="Gevers D."/>
            <person name="Saerens B."/>
            <person name="Vaneechoutte M."/>
            <person name="Walker B."/>
            <person name="Young S."/>
            <person name="Zeng Q."/>
            <person name="Gargeya S."/>
            <person name="Fitzgerald M."/>
            <person name="Haas B."/>
            <person name="Abouelleil A."/>
            <person name="Allen A.W."/>
            <person name="Alvarado L."/>
            <person name="Arachchi H.M."/>
            <person name="Berlin A.M."/>
            <person name="Chapman S.B."/>
            <person name="Gainer-Dewar J."/>
            <person name="Goldberg J."/>
            <person name="Griggs A."/>
            <person name="Gujja S."/>
            <person name="Hansen M."/>
            <person name="Howarth C."/>
            <person name="Imamovic A."/>
            <person name="Ireland A."/>
            <person name="Larimer J."/>
            <person name="McCowan C."/>
            <person name="Murphy C."/>
            <person name="Pearson M."/>
            <person name="Poon T.W."/>
            <person name="Priest M."/>
            <person name="Roberts A."/>
            <person name="Saif S."/>
            <person name="Shea T."/>
            <person name="Sisk P."/>
            <person name="Sykes S."/>
            <person name="Wortman J."/>
            <person name="Nusbaum C."/>
            <person name="Birren B."/>
        </authorList>
    </citation>
    <scope>NUCLEOTIDE SEQUENCE [LARGE SCALE GENOMIC DNA]</scope>
    <source>
        <strain evidence="2 3">FB123-CNA-2</strain>
    </source>
</reference>
<dbReference type="OrthoDB" id="9794834at2"/>
<gene>
    <name evidence="2" type="ORF">HMPREF9237_01356</name>
</gene>
<dbReference type="PATRIC" id="fig|883067.3.peg.1325"/>
<dbReference type="RefSeq" id="WP_016442965.1">
    <property type="nucleotide sequence ID" value="NZ_KE150263.1"/>
</dbReference>
<name>S2VH65_9ACTO</name>
<dbReference type="PANTHER" id="PTHR43236:SF1">
    <property type="entry name" value="BLL7220 PROTEIN"/>
    <property type="match status" value="1"/>
</dbReference>
<dbReference type="InterPro" id="IPR052345">
    <property type="entry name" value="Rad_response_metalloprotease"/>
</dbReference>
<organism evidence="2 3">
    <name type="scientific">Actinotignum schaalii FB123-CNA-2</name>
    <dbReference type="NCBI Taxonomy" id="883067"/>
    <lineage>
        <taxon>Bacteria</taxon>
        <taxon>Bacillati</taxon>
        <taxon>Actinomycetota</taxon>
        <taxon>Actinomycetes</taxon>
        <taxon>Actinomycetales</taxon>
        <taxon>Actinomycetaceae</taxon>
        <taxon>Actinotignum</taxon>
    </lineage>
</organism>
<dbReference type="eggNOG" id="COG2856">
    <property type="taxonomic scope" value="Bacteria"/>
</dbReference>
<proteinExistence type="predicted"/>
<dbReference type="Pfam" id="PF06114">
    <property type="entry name" value="Peptidase_M78"/>
    <property type="match status" value="1"/>
</dbReference>
<evidence type="ECO:0000259" key="1">
    <source>
        <dbReference type="Pfam" id="PF06114"/>
    </source>
</evidence>
<comment type="caution">
    <text evidence="2">The sequence shown here is derived from an EMBL/GenBank/DDBJ whole genome shotgun (WGS) entry which is preliminary data.</text>
</comment>
<dbReference type="Proteomes" id="UP000014393">
    <property type="component" value="Unassembled WGS sequence"/>
</dbReference>
<evidence type="ECO:0000313" key="3">
    <source>
        <dbReference type="Proteomes" id="UP000014393"/>
    </source>
</evidence>
<dbReference type="AlphaFoldDB" id="S2VH65"/>
<protein>
    <recommendedName>
        <fullName evidence="1">IrrE N-terminal-like domain-containing protein</fullName>
    </recommendedName>
</protein>
<keyword evidence="3" id="KW-1185">Reference proteome</keyword>